<organism evidence="2">
    <name type="scientific">Lygus hesperus</name>
    <name type="common">Western plant bug</name>
    <dbReference type="NCBI Taxonomy" id="30085"/>
    <lineage>
        <taxon>Eukaryota</taxon>
        <taxon>Metazoa</taxon>
        <taxon>Ecdysozoa</taxon>
        <taxon>Arthropoda</taxon>
        <taxon>Hexapoda</taxon>
        <taxon>Insecta</taxon>
        <taxon>Pterygota</taxon>
        <taxon>Neoptera</taxon>
        <taxon>Paraneoptera</taxon>
        <taxon>Hemiptera</taxon>
        <taxon>Heteroptera</taxon>
        <taxon>Panheteroptera</taxon>
        <taxon>Cimicomorpha</taxon>
        <taxon>Miridae</taxon>
        <taxon>Mirini</taxon>
        <taxon>Lygus</taxon>
    </lineage>
</organism>
<protein>
    <submittedName>
        <fullName evidence="2">Uncharacterized protein</fullName>
    </submittedName>
</protein>
<dbReference type="AlphaFoldDB" id="A0A0K8SS16"/>
<feature type="compositionally biased region" description="Polar residues" evidence="1">
    <location>
        <begin position="132"/>
        <end position="143"/>
    </location>
</feature>
<proteinExistence type="predicted"/>
<evidence type="ECO:0000313" key="2">
    <source>
        <dbReference type="EMBL" id="JAG56152.1"/>
    </source>
</evidence>
<feature type="region of interest" description="Disordered" evidence="1">
    <location>
        <begin position="132"/>
        <end position="151"/>
    </location>
</feature>
<name>A0A0K8SS16_LYGHE</name>
<dbReference type="EMBL" id="GBRD01009672">
    <property type="protein sequence ID" value="JAG56152.1"/>
    <property type="molecule type" value="Transcribed_RNA"/>
</dbReference>
<evidence type="ECO:0000256" key="1">
    <source>
        <dbReference type="SAM" id="MobiDB-lite"/>
    </source>
</evidence>
<accession>A0A0K8SS16</accession>
<reference evidence="2" key="1">
    <citation type="submission" date="2014-09" db="EMBL/GenBank/DDBJ databases">
        <authorList>
            <person name="Magalhaes I.L.F."/>
            <person name="Oliveira U."/>
            <person name="Santos F.R."/>
            <person name="Vidigal T.H.D.A."/>
            <person name="Brescovit A.D."/>
            <person name="Santos A.J."/>
        </authorList>
    </citation>
    <scope>NUCLEOTIDE SEQUENCE</scope>
</reference>
<sequence>MMMKGDIPIPSQIVEIIGEKNVADIYDGDSSDDSSVEVWKTNVKACSAEYYKNYSSKRTPARQRKRRVILNQLKVFQSFYVAQKGAQNTVPVNGRLTIVESVEVPQIDEFDISSPPRIPLPDNLRARNSFVGSDESTAQSISGSPRKISQGKLGRAIPKDHQVLFQTKNTIPLLKEKSQKRN</sequence>